<dbReference type="Pfam" id="PF02881">
    <property type="entry name" value="SRP54_N"/>
    <property type="match status" value="1"/>
</dbReference>
<feature type="region of interest" description="Disordered" evidence="11">
    <location>
        <begin position="1"/>
        <end position="50"/>
    </location>
</feature>
<keyword evidence="13" id="KW-0131">Cell cycle</keyword>
<comment type="function">
    <text evidence="9 10">Involved in targeting and insertion of nascent membrane proteins into the cytoplasmic membrane. Acts as a receptor for the complex formed by the signal recognition particle (SRP) and the ribosome-nascent chain (RNC). Interaction with SRP-RNC leads to the transfer of the RNC complex to the Sec translocase for insertion into the membrane, the hydrolysis of GTP by both Ffh and FtsY, and the dissociation of the SRP-FtsY complex into the individual components.</text>
</comment>
<dbReference type="PANTHER" id="PTHR43134:SF1">
    <property type="entry name" value="SIGNAL RECOGNITION PARTICLE RECEPTOR SUBUNIT ALPHA"/>
    <property type="match status" value="1"/>
</dbReference>
<feature type="binding site" evidence="10">
    <location>
        <begin position="246"/>
        <end position="253"/>
    </location>
    <ligand>
        <name>GTP</name>
        <dbReference type="ChEBI" id="CHEBI:37565"/>
    </ligand>
</feature>
<evidence type="ECO:0000256" key="11">
    <source>
        <dbReference type="SAM" id="MobiDB-lite"/>
    </source>
</evidence>
<evidence type="ECO:0000313" key="13">
    <source>
        <dbReference type="EMBL" id="SUX24285.1"/>
    </source>
</evidence>
<comment type="subunit">
    <text evidence="10">Part of the signal recognition particle protein translocation system, which is composed of SRP and FtsY. SRP is a ribonucleoprotein composed of Ffh and a 4.5S RNA molecule.</text>
</comment>
<keyword evidence="1 10" id="KW-1003">Cell membrane</keyword>
<evidence type="ECO:0000256" key="1">
    <source>
        <dbReference type="ARBA" id="ARBA00022475"/>
    </source>
</evidence>
<evidence type="ECO:0000256" key="10">
    <source>
        <dbReference type="HAMAP-Rule" id="MF_00920"/>
    </source>
</evidence>
<evidence type="ECO:0000256" key="8">
    <source>
        <dbReference type="ARBA" id="ARBA00048027"/>
    </source>
</evidence>
<keyword evidence="3 10" id="KW-0547">Nucleotide-binding</keyword>
<evidence type="ECO:0000256" key="6">
    <source>
        <dbReference type="ARBA" id="ARBA00023136"/>
    </source>
</evidence>
<dbReference type="GO" id="GO:0051301">
    <property type="term" value="P:cell division"/>
    <property type="evidence" value="ECO:0007669"/>
    <property type="project" value="UniProtKB-KW"/>
</dbReference>
<dbReference type="EC" id="3.6.5.4" evidence="10"/>
<dbReference type="GO" id="GO:0005525">
    <property type="term" value="F:GTP binding"/>
    <property type="evidence" value="ECO:0007669"/>
    <property type="project" value="UniProtKB-UniRule"/>
</dbReference>
<dbReference type="PANTHER" id="PTHR43134">
    <property type="entry name" value="SIGNAL RECOGNITION PARTICLE RECEPTOR SUBUNIT ALPHA"/>
    <property type="match status" value="1"/>
</dbReference>
<feature type="binding site" evidence="10">
    <location>
        <begin position="328"/>
        <end position="332"/>
    </location>
    <ligand>
        <name>GTP</name>
        <dbReference type="ChEBI" id="CHEBI:37565"/>
    </ligand>
</feature>
<accession>A0A381EBB1</accession>
<dbReference type="Pfam" id="PF00448">
    <property type="entry name" value="SRP54"/>
    <property type="match status" value="1"/>
</dbReference>
<comment type="catalytic activity">
    <reaction evidence="8 10">
        <text>GTP + H2O = GDP + phosphate + H(+)</text>
        <dbReference type="Rhea" id="RHEA:19669"/>
        <dbReference type="ChEBI" id="CHEBI:15377"/>
        <dbReference type="ChEBI" id="CHEBI:15378"/>
        <dbReference type="ChEBI" id="CHEBI:37565"/>
        <dbReference type="ChEBI" id="CHEBI:43474"/>
        <dbReference type="ChEBI" id="CHEBI:58189"/>
        <dbReference type="EC" id="3.6.5.4"/>
    </reaction>
</comment>
<keyword evidence="2 10" id="KW-0963">Cytoplasm</keyword>
<evidence type="ECO:0000256" key="2">
    <source>
        <dbReference type="ARBA" id="ARBA00022490"/>
    </source>
</evidence>
<keyword evidence="7 10" id="KW-0675">Receptor</keyword>
<dbReference type="InterPro" id="IPR000897">
    <property type="entry name" value="SRP54_GTPase_dom"/>
</dbReference>
<keyword evidence="5 10" id="KW-0342">GTP-binding</keyword>
<evidence type="ECO:0000256" key="3">
    <source>
        <dbReference type="ARBA" id="ARBA00022741"/>
    </source>
</evidence>
<comment type="similarity">
    <text evidence="10">Belongs to the GTP-binding SRP family. FtsY subfamily.</text>
</comment>
<dbReference type="AlphaFoldDB" id="A0A381EBB1"/>
<dbReference type="OrthoDB" id="9804720at2"/>
<dbReference type="SUPFAM" id="SSF52540">
    <property type="entry name" value="P-loop containing nucleoside triphosphate hydrolases"/>
    <property type="match status" value="1"/>
</dbReference>
<dbReference type="InterPro" id="IPR042101">
    <property type="entry name" value="SRP54_N_sf"/>
</dbReference>
<dbReference type="PROSITE" id="PS00300">
    <property type="entry name" value="SRP54"/>
    <property type="match status" value="1"/>
</dbReference>
<evidence type="ECO:0000313" key="14">
    <source>
        <dbReference type="Proteomes" id="UP000254572"/>
    </source>
</evidence>
<proteinExistence type="inferred from homology"/>
<dbReference type="InterPro" id="IPR004390">
    <property type="entry name" value="SR_rcpt_FtsY"/>
</dbReference>
<dbReference type="FunFam" id="1.20.120.140:FF:000002">
    <property type="entry name" value="Signal recognition particle receptor FtsY"/>
    <property type="match status" value="1"/>
</dbReference>
<dbReference type="InterPro" id="IPR036225">
    <property type="entry name" value="SRP/SRP_N"/>
</dbReference>
<dbReference type="Gene3D" id="3.40.50.300">
    <property type="entry name" value="P-loop containing nucleotide triphosphate hydrolases"/>
    <property type="match status" value="1"/>
</dbReference>
<dbReference type="GO" id="GO:0003924">
    <property type="term" value="F:GTPase activity"/>
    <property type="evidence" value="ECO:0007669"/>
    <property type="project" value="UniProtKB-UniRule"/>
</dbReference>
<dbReference type="InterPro" id="IPR027417">
    <property type="entry name" value="P-loop_NTPase"/>
</dbReference>
<dbReference type="Proteomes" id="UP000254572">
    <property type="component" value="Unassembled WGS sequence"/>
</dbReference>
<keyword evidence="6 10" id="KW-0472">Membrane</keyword>
<dbReference type="GO" id="GO:0005737">
    <property type="term" value="C:cytoplasm"/>
    <property type="evidence" value="ECO:0007669"/>
    <property type="project" value="UniProtKB-SubCell"/>
</dbReference>
<dbReference type="FunFam" id="3.40.50.300:FF:000053">
    <property type="entry name" value="Signal recognition particle receptor FtsY"/>
    <property type="match status" value="1"/>
</dbReference>
<comment type="subcellular location">
    <subcellularLocation>
        <location evidence="10">Cell membrane</location>
        <topology evidence="10">Peripheral membrane protein</topology>
        <orientation evidence="10">Cytoplasmic side</orientation>
    </subcellularLocation>
    <subcellularLocation>
        <location evidence="10">Cytoplasm</location>
    </subcellularLocation>
</comment>
<dbReference type="RefSeq" id="WP_115612008.1">
    <property type="nucleotide sequence ID" value="NZ_JBHLZC010000002.1"/>
</dbReference>
<evidence type="ECO:0000256" key="5">
    <source>
        <dbReference type="ARBA" id="ARBA00023134"/>
    </source>
</evidence>
<feature type="compositionally biased region" description="Polar residues" evidence="11">
    <location>
        <begin position="12"/>
        <end position="50"/>
    </location>
</feature>
<dbReference type="SMART" id="SM00963">
    <property type="entry name" value="SRP54_N"/>
    <property type="match status" value="1"/>
</dbReference>
<dbReference type="EMBL" id="UFUW01000001">
    <property type="protein sequence ID" value="SUX24285.1"/>
    <property type="molecule type" value="Genomic_DNA"/>
</dbReference>
<feature type="compositionally biased region" description="Low complexity" evidence="11">
    <location>
        <begin position="93"/>
        <end position="118"/>
    </location>
</feature>
<dbReference type="GO" id="GO:0005886">
    <property type="term" value="C:plasma membrane"/>
    <property type="evidence" value="ECO:0007669"/>
    <property type="project" value="UniProtKB-SubCell"/>
</dbReference>
<organism evidence="13 14">
    <name type="scientific">Cardiobacterium valvarum</name>
    <dbReference type="NCBI Taxonomy" id="194702"/>
    <lineage>
        <taxon>Bacteria</taxon>
        <taxon>Pseudomonadati</taxon>
        <taxon>Pseudomonadota</taxon>
        <taxon>Gammaproteobacteria</taxon>
        <taxon>Cardiobacteriales</taxon>
        <taxon>Cardiobacteriaceae</taxon>
        <taxon>Cardiobacterium</taxon>
    </lineage>
</organism>
<dbReference type="SMART" id="SM00382">
    <property type="entry name" value="AAA"/>
    <property type="match status" value="1"/>
</dbReference>
<sequence>MVFNWFKKRNKAQTTTPQEQENNAAITEQPVSSPVESPASDSPSETTVASIVNEESIAVIAENASSEITTAFAAEEAPTNDTDETAPSEEVAAPTVSEESTTVTAETTPSETTTALTADPISETAAEYDNTPQPQAKPKSEGGYFARIRQGLAKTRHGFANLFLGKKTLDQDLIDDLEAQLLTADVGIEVTTKIIDTVTQQIDRKELKDVDAVKAAVRDHMQQLLAPFAQPLDTSSAKPYVILMTGINGAGKTTTIGKLARHFQQEGKKVMLAAGDTFRAAAVEQLQTWGARHNVPVIAQGTGADAASVAYDALQSATARGVDVLIIDTAGRLHTQDHLMAELQKIKRVIGKLNPDAPHETMLIIDAGNGQNALRQAEQFHKAMQLDSITVTKLDGTAKGGILFAISEKLGIPIRYIGVGEQSEDLRPFNANEFVRALLYVE</sequence>
<dbReference type="GO" id="GO:0005047">
    <property type="term" value="F:signal recognition particle binding"/>
    <property type="evidence" value="ECO:0007669"/>
    <property type="project" value="TreeGrafter"/>
</dbReference>
<feature type="domain" description="SRP54-type proteins GTP-binding" evidence="12">
    <location>
        <begin position="413"/>
        <end position="426"/>
    </location>
</feature>
<evidence type="ECO:0000256" key="4">
    <source>
        <dbReference type="ARBA" id="ARBA00022801"/>
    </source>
</evidence>
<dbReference type="GO" id="GO:0006614">
    <property type="term" value="P:SRP-dependent cotranslational protein targeting to membrane"/>
    <property type="evidence" value="ECO:0007669"/>
    <property type="project" value="InterPro"/>
</dbReference>
<evidence type="ECO:0000256" key="7">
    <source>
        <dbReference type="ARBA" id="ARBA00023170"/>
    </source>
</evidence>
<evidence type="ECO:0000259" key="12">
    <source>
        <dbReference type="PROSITE" id="PS00300"/>
    </source>
</evidence>
<dbReference type="CDD" id="cd17874">
    <property type="entry name" value="FtsY"/>
    <property type="match status" value="1"/>
</dbReference>
<feature type="binding site" evidence="10">
    <location>
        <begin position="392"/>
        <end position="395"/>
    </location>
    <ligand>
        <name>GTP</name>
        <dbReference type="ChEBI" id="CHEBI:37565"/>
    </ligand>
</feature>
<dbReference type="NCBIfam" id="TIGR00064">
    <property type="entry name" value="ftsY"/>
    <property type="match status" value="1"/>
</dbReference>
<name>A0A381EBB1_9GAMM</name>
<gene>
    <name evidence="10 13" type="primary">ftsY</name>
    <name evidence="13" type="ORF">NCTC13294_01789</name>
</gene>
<keyword evidence="4 10" id="KW-0378">Hydrolase</keyword>
<dbReference type="SMART" id="SM00962">
    <property type="entry name" value="SRP54"/>
    <property type="match status" value="1"/>
</dbReference>
<dbReference type="InterPro" id="IPR003593">
    <property type="entry name" value="AAA+_ATPase"/>
</dbReference>
<evidence type="ECO:0000256" key="9">
    <source>
        <dbReference type="ARBA" id="ARBA00053570"/>
    </source>
</evidence>
<feature type="compositionally biased region" description="Basic residues" evidence="11">
    <location>
        <begin position="1"/>
        <end position="11"/>
    </location>
</feature>
<protein>
    <recommendedName>
        <fullName evidence="10">Signal recognition particle receptor FtsY</fullName>
        <shortName evidence="10">SRP receptor</shortName>
        <ecNumber evidence="10">3.6.5.4</ecNumber>
    </recommendedName>
</protein>
<dbReference type="InterPro" id="IPR013822">
    <property type="entry name" value="Signal_recog_particl_SRP54_hlx"/>
</dbReference>
<reference evidence="13 14" key="1">
    <citation type="submission" date="2018-06" db="EMBL/GenBank/DDBJ databases">
        <authorList>
            <consortium name="Pathogen Informatics"/>
            <person name="Doyle S."/>
        </authorList>
    </citation>
    <scope>NUCLEOTIDE SEQUENCE [LARGE SCALE GENOMIC DNA]</scope>
    <source>
        <strain evidence="13 14">NCTC13294</strain>
    </source>
</reference>
<keyword evidence="13" id="KW-0132">Cell division</keyword>
<feature type="region of interest" description="Disordered" evidence="11">
    <location>
        <begin position="69"/>
        <end position="141"/>
    </location>
</feature>
<dbReference type="Gene3D" id="1.20.120.140">
    <property type="entry name" value="Signal recognition particle SRP54, nucleotide-binding domain"/>
    <property type="match status" value="1"/>
</dbReference>
<keyword evidence="14" id="KW-1185">Reference proteome</keyword>
<dbReference type="HAMAP" id="MF_00920">
    <property type="entry name" value="FtsY"/>
    <property type="match status" value="1"/>
</dbReference>
<dbReference type="SUPFAM" id="SSF47364">
    <property type="entry name" value="Domain of the SRP/SRP receptor G-proteins"/>
    <property type="match status" value="1"/>
</dbReference>